<sequence>MAALFLHNSLWVPDPESPPPSVQHTHIPSSDYGPRHSQSLSHGRTTSASTLAGFSEASHPTQPLLRPASSADVAYLDLLARQPRHPSVRGAGPPPGLSFDGDPMTGRERKEMAERGIRRRLKREKRAVVGAEGVLGVWTVYCTTRYFVAYGHIPAASPAAEGAALALAAVSLAALALLLATALLPLIETHLLGRRTPTVPTVRAVRRGLRYFAAALLLAPAVANLVLALVWRRAGSASLALSVRCKLDVDVVWSVQERKECAPPPWVHWLILALLRLVLTLIVLIVYVVALTAYSHTRRPSAESSAASHRSLPSASSTLRNGPGPPLTPAPERRSLRRTRDRSQSQSNSQTRSRSRSRSRHHGSTLTTISYSSSSASSSSSGSDGEDEFDPYADLPPAPDRELTSFVDRFRSLVSQVGRDTAAGSVLPPASSASAFSASYAPRLPSRPQRPCTAGAGPRADPERVRAPHAHDREPRLARGGQQRAGDADGERLPRQLERARTLWGEEAESEHELWLAPGERAGDAGDAAGGAGAAAGYDAGAGGGRAGGGAGESDAEARVDDEQQR</sequence>
<evidence type="ECO:0000313" key="4">
    <source>
        <dbReference type="Proteomes" id="UP000636479"/>
    </source>
</evidence>
<feature type="compositionally biased region" description="Low complexity" evidence="1">
    <location>
        <begin position="422"/>
        <end position="442"/>
    </location>
</feature>
<keyword evidence="4" id="KW-1185">Reference proteome</keyword>
<feature type="region of interest" description="Disordered" evidence="1">
    <location>
        <begin position="300"/>
        <end position="401"/>
    </location>
</feature>
<keyword evidence="2" id="KW-1133">Transmembrane helix</keyword>
<dbReference type="GeneID" id="59343286"/>
<feature type="compositionally biased region" description="Basic and acidic residues" evidence="1">
    <location>
        <begin position="486"/>
        <end position="501"/>
    </location>
</feature>
<dbReference type="AlphaFoldDB" id="A0A8H6T1C6"/>
<feature type="transmembrane region" description="Helical" evidence="2">
    <location>
        <begin position="208"/>
        <end position="231"/>
    </location>
</feature>
<gene>
    <name evidence="3" type="ORF">MIND_00394100</name>
</gene>
<keyword evidence="2" id="KW-0812">Transmembrane</keyword>
<organism evidence="3 4">
    <name type="scientific">Mycena indigotica</name>
    <dbReference type="NCBI Taxonomy" id="2126181"/>
    <lineage>
        <taxon>Eukaryota</taxon>
        <taxon>Fungi</taxon>
        <taxon>Dikarya</taxon>
        <taxon>Basidiomycota</taxon>
        <taxon>Agaricomycotina</taxon>
        <taxon>Agaricomycetes</taxon>
        <taxon>Agaricomycetidae</taxon>
        <taxon>Agaricales</taxon>
        <taxon>Marasmiineae</taxon>
        <taxon>Mycenaceae</taxon>
        <taxon>Mycena</taxon>
    </lineage>
</organism>
<feature type="compositionally biased region" description="Polar residues" evidence="1">
    <location>
        <begin position="302"/>
        <end position="320"/>
    </location>
</feature>
<protein>
    <submittedName>
        <fullName evidence="3">Uncharacterized protein</fullName>
    </submittedName>
</protein>
<keyword evidence="2" id="KW-0472">Membrane</keyword>
<feature type="compositionally biased region" description="Gly residues" evidence="1">
    <location>
        <begin position="528"/>
        <end position="552"/>
    </location>
</feature>
<feature type="compositionally biased region" description="Basic and acidic residues" evidence="1">
    <location>
        <begin position="556"/>
        <end position="566"/>
    </location>
</feature>
<dbReference type="RefSeq" id="XP_037223655.1">
    <property type="nucleotide sequence ID" value="XM_037360770.1"/>
</dbReference>
<evidence type="ECO:0000256" key="1">
    <source>
        <dbReference type="SAM" id="MobiDB-lite"/>
    </source>
</evidence>
<feature type="transmembrane region" description="Helical" evidence="2">
    <location>
        <begin position="127"/>
        <end position="148"/>
    </location>
</feature>
<dbReference type="OrthoDB" id="3222669at2759"/>
<feature type="region of interest" description="Disordered" evidence="1">
    <location>
        <begin position="84"/>
        <end position="110"/>
    </location>
</feature>
<accession>A0A8H6T1C6</accession>
<reference evidence="3" key="1">
    <citation type="submission" date="2020-05" db="EMBL/GenBank/DDBJ databases">
        <title>Mycena genomes resolve the evolution of fungal bioluminescence.</title>
        <authorList>
            <person name="Tsai I.J."/>
        </authorList>
    </citation>
    <scope>NUCLEOTIDE SEQUENCE</scope>
    <source>
        <strain evidence="3">171206Taipei</strain>
    </source>
</reference>
<dbReference type="Proteomes" id="UP000636479">
    <property type="component" value="Unassembled WGS sequence"/>
</dbReference>
<feature type="region of interest" description="Disordered" evidence="1">
    <location>
        <begin position="11"/>
        <end position="47"/>
    </location>
</feature>
<feature type="compositionally biased region" description="Basic residues" evidence="1">
    <location>
        <begin position="353"/>
        <end position="363"/>
    </location>
</feature>
<name>A0A8H6T1C6_9AGAR</name>
<dbReference type="EMBL" id="JACAZF010000003">
    <property type="protein sequence ID" value="KAF7310205.1"/>
    <property type="molecule type" value="Genomic_DNA"/>
</dbReference>
<feature type="region of interest" description="Disordered" evidence="1">
    <location>
        <begin position="420"/>
        <end position="566"/>
    </location>
</feature>
<evidence type="ECO:0000313" key="3">
    <source>
        <dbReference type="EMBL" id="KAF7310205.1"/>
    </source>
</evidence>
<comment type="caution">
    <text evidence="3">The sequence shown here is derived from an EMBL/GenBank/DDBJ whole genome shotgun (WGS) entry which is preliminary data.</text>
</comment>
<feature type="compositionally biased region" description="Low complexity" evidence="1">
    <location>
        <begin position="370"/>
        <end position="383"/>
    </location>
</feature>
<feature type="transmembrane region" description="Helical" evidence="2">
    <location>
        <begin position="266"/>
        <end position="290"/>
    </location>
</feature>
<feature type="transmembrane region" description="Helical" evidence="2">
    <location>
        <begin position="163"/>
        <end position="187"/>
    </location>
</feature>
<feature type="compositionally biased region" description="Polar residues" evidence="1">
    <location>
        <begin position="36"/>
        <end position="47"/>
    </location>
</feature>
<proteinExistence type="predicted"/>
<feature type="compositionally biased region" description="Basic and acidic residues" evidence="1">
    <location>
        <begin position="460"/>
        <end position="477"/>
    </location>
</feature>
<evidence type="ECO:0000256" key="2">
    <source>
        <dbReference type="SAM" id="Phobius"/>
    </source>
</evidence>